<evidence type="ECO:0008006" key="3">
    <source>
        <dbReference type="Google" id="ProtNLM"/>
    </source>
</evidence>
<protein>
    <recommendedName>
        <fullName evidence="3">RNase H type-1 domain-containing protein</fullName>
    </recommendedName>
</protein>
<accession>A0AAV2CR01</accession>
<evidence type="ECO:0000313" key="2">
    <source>
        <dbReference type="Proteomes" id="UP001497516"/>
    </source>
</evidence>
<name>A0AAV2CR01_9ROSI</name>
<gene>
    <name evidence="1" type="ORF">LTRI10_LOCUS6495</name>
</gene>
<evidence type="ECO:0000313" key="1">
    <source>
        <dbReference type="EMBL" id="CAL1358975.1"/>
    </source>
</evidence>
<dbReference type="Proteomes" id="UP001497516">
    <property type="component" value="Chromosome 10"/>
</dbReference>
<keyword evidence="2" id="KW-1185">Reference proteome</keyword>
<proteinExistence type="predicted"/>
<organism evidence="1 2">
    <name type="scientific">Linum trigynum</name>
    <dbReference type="NCBI Taxonomy" id="586398"/>
    <lineage>
        <taxon>Eukaryota</taxon>
        <taxon>Viridiplantae</taxon>
        <taxon>Streptophyta</taxon>
        <taxon>Embryophyta</taxon>
        <taxon>Tracheophyta</taxon>
        <taxon>Spermatophyta</taxon>
        <taxon>Magnoliopsida</taxon>
        <taxon>eudicotyledons</taxon>
        <taxon>Gunneridae</taxon>
        <taxon>Pentapetalae</taxon>
        <taxon>rosids</taxon>
        <taxon>fabids</taxon>
        <taxon>Malpighiales</taxon>
        <taxon>Linaceae</taxon>
        <taxon>Linum</taxon>
    </lineage>
</organism>
<dbReference type="AlphaFoldDB" id="A0AAV2CR01"/>
<sequence length="68" mass="7850">MINRKDSSHVLSGSLLSEIQVLRVSMQRVSFHFAPRKYNRAAHIVEKKALSSLDRRLVDQRLFLISSL</sequence>
<reference evidence="1 2" key="1">
    <citation type="submission" date="2024-04" db="EMBL/GenBank/DDBJ databases">
        <authorList>
            <person name="Fracassetti M."/>
        </authorList>
    </citation>
    <scope>NUCLEOTIDE SEQUENCE [LARGE SCALE GENOMIC DNA]</scope>
</reference>
<dbReference type="EMBL" id="OZ034814">
    <property type="protein sequence ID" value="CAL1358975.1"/>
    <property type="molecule type" value="Genomic_DNA"/>
</dbReference>